<dbReference type="InterPro" id="IPR022641">
    <property type="entry name" value="CheR_N"/>
</dbReference>
<comment type="caution">
    <text evidence="13">The sequence shown here is derived from an EMBL/GenBank/DDBJ whole genome shotgun (WGS) entry which is preliminary data.</text>
</comment>
<keyword evidence="14" id="KW-1185">Reference proteome</keyword>
<feature type="active site" evidence="4">
    <location>
        <position position="165"/>
    </location>
</feature>
<dbReference type="SMART" id="SM00387">
    <property type="entry name" value="HATPase_c"/>
    <property type="match status" value="1"/>
</dbReference>
<dbReference type="InterPro" id="IPR000014">
    <property type="entry name" value="PAS"/>
</dbReference>
<dbReference type="CDD" id="cd16434">
    <property type="entry name" value="CheB-CheR_fusion"/>
    <property type="match status" value="1"/>
</dbReference>
<dbReference type="Pfam" id="PF00512">
    <property type="entry name" value="HisKA"/>
    <property type="match status" value="1"/>
</dbReference>
<evidence type="ECO:0000256" key="1">
    <source>
        <dbReference type="ARBA" id="ARBA00000085"/>
    </source>
</evidence>
<dbReference type="PROSITE" id="PS50122">
    <property type="entry name" value="CHEB"/>
    <property type="match status" value="1"/>
</dbReference>
<dbReference type="SUPFAM" id="SSF55874">
    <property type="entry name" value="ATPase domain of HSP90 chaperone/DNA topoisomerase II/histidine kinase"/>
    <property type="match status" value="1"/>
</dbReference>
<dbReference type="FunFam" id="3.30.565.10:FF:000010">
    <property type="entry name" value="Sensor histidine kinase RcsC"/>
    <property type="match status" value="1"/>
</dbReference>
<dbReference type="PANTHER" id="PTHR24422">
    <property type="entry name" value="CHEMOTAXIS PROTEIN METHYLTRANSFERASE"/>
    <property type="match status" value="1"/>
</dbReference>
<feature type="compositionally biased region" description="Basic and acidic residues" evidence="7">
    <location>
        <begin position="1106"/>
        <end position="1115"/>
    </location>
</feature>
<evidence type="ECO:0000259" key="12">
    <source>
        <dbReference type="PROSITE" id="PS50123"/>
    </source>
</evidence>
<dbReference type="Gene3D" id="3.40.50.2300">
    <property type="match status" value="1"/>
</dbReference>
<organism evidence="13 14">
    <name type="scientific">Aporhodopirellula rubra</name>
    <dbReference type="NCBI Taxonomy" id="980271"/>
    <lineage>
        <taxon>Bacteria</taxon>
        <taxon>Pseudomonadati</taxon>
        <taxon>Planctomycetota</taxon>
        <taxon>Planctomycetia</taxon>
        <taxon>Pirellulales</taxon>
        <taxon>Pirellulaceae</taxon>
        <taxon>Aporhodopirellula</taxon>
    </lineage>
</organism>
<reference evidence="13 14" key="1">
    <citation type="submission" date="2020-08" db="EMBL/GenBank/DDBJ databases">
        <title>Genomic Encyclopedia of Type Strains, Phase III (KMG-III): the genomes of soil and plant-associated and newly described type strains.</title>
        <authorList>
            <person name="Whitman W."/>
        </authorList>
    </citation>
    <scope>NUCLEOTIDE SEQUENCE [LARGE SCALE GENOMIC DNA]</scope>
    <source>
        <strain evidence="13 14">CECT 8075</strain>
    </source>
</reference>
<dbReference type="NCBIfam" id="TIGR00229">
    <property type="entry name" value="sensory_box"/>
    <property type="match status" value="2"/>
</dbReference>
<feature type="domain" description="Histidine kinase" evidence="8">
    <location>
        <begin position="1317"/>
        <end position="1533"/>
    </location>
</feature>
<dbReference type="InterPro" id="IPR005467">
    <property type="entry name" value="His_kinase_dom"/>
</dbReference>
<name>A0A7W5H896_9BACT</name>
<dbReference type="InterPro" id="IPR011006">
    <property type="entry name" value="CheY-like_superfamily"/>
</dbReference>
<feature type="domain" description="PAS" evidence="10">
    <location>
        <begin position="1173"/>
        <end position="1245"/>
    </location>
</feature>
<dbReference type="GO" id="GO:0005737">
    <property type="term" value="C:cytoplasm"/>
    <property type="evidence" value="ECO:0007669"/>
    <property type="project" value="InterPro"/>
</dbReference>
<dbReference type="Pfam" id="PF02518">
    <property type="entry name" value="HATPase_c"/>
    <property type="match status" value="1"/>
</dbReference>
<dbReference type="InterPro" id="IPR000673">
    <property type="entry name" value="Sig_transdc_resp-reg_Me-estase"/>
</dbReference>
<evidence type="ECO:0000256" key="5">
    <source>
        <dbReference type="PROSITE-ProRule" id="PRU00169"/>
    </source>
</evidence>
<dbReference type="InterPro" id="IPR003594">
    <property type="entry name" value="HATPase_dom"/>
</dbReference>
<dbReference type="InterPro" id="IPR000780">
    <property type="entry name" value="CheR_MeTrfase"/>
</dbReference>
<dbReference type="CDD" id="cd00130">
    <property type="entry name" value="PAS"/>
    <property type="match status" value="2"/>
</dbReference>
<feature type="domain" description="PAS" evidence="10">
    <location>
        <begin position="881"/>
        <end position="952"/>
    </location>
</feature>
<dbReference type="Pfam" id="PF00989">
    <property type="entry name" value="PAS"/>
    <property type="match status" value="1"/>
</dbReference>
<gene>
    <name evidence="13" type="ORF">FHS27_005081</name>
</gene>
<dbReference type="Pfam" id="PF03705">
    <property type="entry name" value="CheR_N"/>
    <property type="match status" value="1"/>
</dbReference>
<accession>A0A7W5H896</accession>
<dbReference type="PROSITE" id="PS50123">
    <property type="entry name" value="CHER"/>
    <property type="match status" value="1"/>
</dbReference>
<dbReference type="PROSITE" id="PS50112">
    <property type="entry name" value="PAS"/>
    <property type="match status" value="2"/>
</dbReference>
<dbReference type="SUPFAM" id="SSF55785">
    <property type="entry name" value="PYP-like sensor domain (PAS domain)"/>
    <property type="match status" value="3"/>
</dbReference>
<evidence type="ECO:0000313" key="14">
    <source>
        <dbReference type="Proteomes" id="UP000536179"/>
    </source>
</evidence>
<dbReference type="InterPro" id="IPR035909">
    <property type="entry name" value="CheB_C"/>
</dbReference>
<feature type="region of interest" description="Disordered" evidence="7">
    <location>
        <begin position="1090"/>
        <end position="1115"/>
    </location>
</feature>
<dbReference type="PANTHER" id="PTHR24422:SF27">
    <property type="entry name" value="PROTEIN-GLUTAMATE O-METHYLTRANSFERASE"/>
    <property type="match status" value="1"/>
</dbReference>
<dbReference type="Pfam" id="PF13596">
    <property type="entry name" value="PAS_10"/>
    <property type="match status" value="1"/>
</dbReference>
<evidence type="ECO:0000256" key="4">
    <source>
        <dbReference type="PROSITE-ProRule" id="PRU00050"/>
    </source>
</evidence>
<feature type="active site" evidence="4">
    <location>
        <position position="43"/>
    </location>
</feature>
<feature type="modified residue" description="4-aspartylphosphate" evidence="5">
    <location>
        <position position="1610"/>
    </location>
</feature>
<dbReference type="PROSITE" id="PS50109">
    <property type="entry name" value="HIS_KIN"/>
    <property type="match status" value="1"/>
</dbReference>
<dbReference type="PRINTS" id="PR00996">
    <property type="entry name" value="CHERMTFRASE"/>
</dbReference>
<dbReference type="InterPro" id="IPR050903">
    <property type="entry name" value="Bact_Chemotaxis_MeTrfase"/>
</dbReference>
<dbReference type="SMART" id="SM00091">
    <property type="entry name" value="PAS"/>
    <property type="match status" value="3"/>
</dbReference>
<comment type="catalytic activity">
    <reaction evidence="1">
        <text>ATP + protein L-histidine = ADP + protein N-phospho-L-histidine.</text>
        <dbReference type="EC" id="2.7.13.3"/>
    </reaction>
</comment>
<feature type="active site" evidence="4">
    <location>
        <position position="70"/>
    </location>
</feature>
<evidence type="ECO:0000259" key="9">
    <source>
        <dbReference type="PROSITE" id="PS50110"/>
    </source>
</evidence>
<protein>
    <recommendedName>
        <fullName evidence="2">histidine kinase</fullName>
        <ecNumber evidence="2">2.7.13.3</ecNumber>
    </recommendedName>
</protein>
<dbReference type="GO" id="GO:0008757">
    <property type="term" value="F:S-adenosylmethionine-dependent methyltransferase activity"/>
    <property type="evidence" value="ECO:0007669"/>
    <property type="project" value="InterPro"/>
</dbReference>
<evidence type="ECO:0000259" key="8">
    <source>
        <dbReference type="PROSITE" id="PS50109"/>
    </source>
</evidence>
<dbReference type="Gene3D" id="3.30.450.20">
    <property type="entry name" value="PAS domain"/>
    <property type="match status" value="3"/>
</dbReference>
<dbReference type="SMART" id="SM00448">
    <property type="entry name" value="REC"/>
    <property type="match status" value="1"/>
</dbReference>
<dbReference type="Gene3D" id="3.40.50.150">
    <property type="entry name" value="Vaccinia Virus protein VP39"/>
    <property type="match status" value="1"/>
</dbReference>
<keyword evidence="3 5" id="KW-0597">Phosphoprotein</keyword>
<dbReference type="SUPFAM" id="SSF52172">
    <property type="entry name" value="CheY-like"/>
    <property type="match status" value="1"/>
</dbReference>
<dbReference type="SUPFAM" id="SSF47384">
    <property type="entry name" value="Homodimeric domain of signal transducing histidine kinase"/>
    <property type="match status" value="1"/>
</dbReference>
<evidence type="ECO:0000313" key="13">
    <source>
        <dbReference type="EMBL" id="MBB3209243.1"/>
    </source>
</evidence>
<dbReference type="PROSITE" id="PS50110">
    <property type="entry name" value="RESPONSE_REGULATORY"/>
    <property type="match status" value="1"/>
</dbReference>
<keyword evidence="13" id="KW-0489">Methyltransferase</keyword>
<dbReference type="EC" id="2.7.13.3" evidence="2"/>
<evidence type="ECO:0000256" key="6">
    <source>
        <dbReference type="SAM" id="Coils"/>
    </source>
</evidence>
<keyword evidence="6" id="KW-0175">Coiled coil</keyword>
<evidence type="ECO:0000256" key="3">
    <source>
        <dbReference type="ARBA" id="ARBA00022553"/>
    </source>
</evidence>
<proteinExistence type="predicted"/>
<dbReference type="EMBL" id="JACHXU010000021">
    <property type="protein sequence ID" value="MBB3209243.1"/>
    <property type="molecule type" value="Genomic_DNA"/>
</dbReference>
<evidence type="ECO:0000256" key="7">
    <source>
        <dbReference type="SAM" id="MobiDB-lite"/>
    </source>
</evidence>
<dbReference type="InterPro" id="IPR036097">
    <property type="entry name" value="HisK_dim/P_sf"/>
</dbReference>
<dbReference type="CDD" id="cd00082">
    <property type="entry name" value="HisKA"/>
    <property type="match status" value="1"/>
</dbReference>
<dbReference type="Pfam" id="PF00072">
    <property type="entry name" value="Response_reg"/>
    <property type="match status" value="1"/>
</dbReference>
<dbReference type="SUPFAM" id="SSF53335">
    <property type="entry name" value="S-adenosyl-L-methionine-dependent methyltransferases"/>
    <property type="match status" value="1"/>
</dbReference>
<keyword evidence="4" id="KW-0145">Chemotaxis</keyword>
<feature type="region of interest" description="Disordered" evidence="7">
    <location>
        <begin position="1"/>
        <end position="26"/>
    </location>
</feature>
<dbReference type="InterPro" id="IPR036890">
    <property type="entry name" value="HATPase_C_sf"/>
</dbReference>
<dbReference type="InterPro" id="IPR022642">
    <property type="entry name" value="CheR_C"/>
</dbReference>
<dbReference type="GO" id="GO:0000156">
    <property type="term" value="F:phosphorelay response regulator activity"/>
    <property type="evidence" value="ECO:0007669"/>
    <property type="project" value="InterPro"/>
</dbReference>
<dbReference type="InterPro" id="IPR029063">
    <property type="entry name" value="SAM-dependent_MTases_sf"/>
</dbReference>
<dbReference type="SMART" id="SM00388">
    <property type="entry name" value="HisKA"/>
    <property type="match status" value="1"/>
</dbReference>
<feature type="domain" description="CheR-type methyltransferase" evidence="12">
    <location>
        <begin position="249"/>
        <end position="502"/>
    </location>
</feature>
<dbReference type="InterPro" id="IPR003661">
    <property type="entry name" value="HisK_dim/P_dom"/>
</dbReference>
<evidence type="ECO:0000259" key="10">
    <source>
        <dbReference type="PROSITE" id="PS50112"/>
    </source>
</evidence>
<dbReference type="RefSeq" id="WP_184307679.1">
    <property type="nucleotide sequence ID" value="NZ_JACHXU010000021.1"/>
</dbReference>
<feature type="coiled-coil region" evidence="6">
    <location>
        <begin position="692"/>
        <end position="765"/>
    </location>
</feature>
<dbReference type="InterPro" id="IPR001789">
    <property type="entry name" value="Sig_transdc_resp-reg_receiver"/>
</dbReference>
<feature type="domain" description="CheB-type methylesterase" evidence="11">
    <location>
        <begin position="29"/>
        <end position="223"/>
    </location>
</feature>
<dbReference type="SUPFAM" id="SSF47757">
    <property type="entry name" value="Chemotaxis receptor methyltransferase CheR, N-terminal domain"/>
    <property type="match status" value="1"/>
</dbReference>
<dbReference type="Pfam" id="PF01339">
    <property type="entry name" value="CheB_methylest"/>
    <property type="match status" value="1"/>
</dbReference>
<dbReference type="CDD" id="cd16922">
    <property type="entry name" value="HATPase_EvgS-ArcB-TorS-like"/>
    <property type="match status" value="1"/>
</dbReference>
<dbReference type="Pfam" id="PF08448">
    <property type="entry name" value="PAS_4"/>
    <property type="match status" value="1"/>
</dbReference>
<dbReference type="CDD" id="cd17546">
    <property type="entry name" value="REC_hyHK_CKI1_RcsC-like"/>
    <property type="match status" value="1"/>
</dbReference>
<dbReference type="GO" id="GO:0000155">
    <property type="term" value="F:phosphorelay sensor kinase activity"/>
    <property type="evidence" value="ECO:0007669"/>
    <property type="project" value="InterPro"/>
</dbReference>
<dbReference type="Pfam" id="PF01739">
    <property type="entry name" value="CheR"/>
    <property type="match status" value="1"/>
</dbReference>
<dbReference type="SMART" id="SM00138">
    <property type="entry name" value="MeTrc"/>
    <property type="match status" value="1"/>
</dbReference>
<evidence type="ECO:0000259" key="11">
    <source>
        <dbReference type="PROSITE" id="PS50122"/>
    </source>
</evidence>
<dbReference type="Gene3D" id="3.40.50.180">
    <property type="entry name" value="Methylesterase CheB, C-terminal domain"/>
    <property type="match status" value="1"/>
</dbReference>
<dbReference type="GO" id="GO:0008984">
    <property type="term" value="F:protein-glutamate methylesterase activity"/>
    <property type="evidence" value="ECO:0007669"/>
    <property type="project" value="InterPro"/>
</dbReference>
<dbReference type="GO" id="GO:0032259">
    <property type="term" value="P:methylation"/>
    <property type="evidence" value="ECO:0007669"/>
    <property type="project" value="UniProtKB-KW"/>
</dbReference>
<dbReference type="SUPFAM" id="SSF52738">
    <property type="entry name" value="Methylesterase CheB, C-terminal domain"/>
    <property type="match status" value="1"/>
</dbReference>
<dbReference type="InterPro" id="IPR013767">
    <property type="entry name" value="PAS_fold"/>
</dbReference>
<keyword evidence="4 13" id="KW-0378">Hydrolase</keyword>
<keyword evidence="13" id="KW-0808">Transferase</keyword>
<evidence type="ECO:0000256" key="2">
    <source>
        <dbReference type="ARBA" id="ARBA00012438"/>
    </source>
</evidence>
<dbReference type="InterPro" id="IPR035965">
    <property type="entry name" value="PAS-like_dom_sf"/>
</dbReference>
<dbReference type="Gene3D" id="1.10.287.130">
    <property type="match status" value="1"/>
</dbReference>
<dbReference type="GO" id="GO:0006355">
    <property type="term" value="P:regulation of DNA-templated transcription"/>
    <property type="evidence" value="ECO:0007669"/>
    <property type="project" value="InterPro"/>
</dbReference>
<dbReference type="Gene3D" id="3.30.565.10">
    <property type="entry name" value="Histidine kinase-like ATPase, C-terminal domain"/>
    <property type="match status" value="1"/>
</dbReference>
<feature type="domain" description="Response regulatory" evidence="9">
    <location>
        <begin position="1559"/>
        <end position="1675"/>
    </location>
</feature>
<dbReference type="InterPro" id="IPR013656">
    <property type="entry name" value="PAS_4"/>
</dbReference>
<dbReference type="Proteomes" id="UP000536179">
    <property type="component" value="Unassembled WGS sequence"/>
</dbReference>
<sequence>MTEHSDSDPASNCPDDSATAGLADQPASPNNGCEFHVCTLGASAGGLEPLQVFFASVPNDLGVAYVVIQHLSPQHESRMPELLARVTDMPIAIVRESEDGVQVEADHVYLIPPGKEMVMQNRRLFLADRSDEDQLSLPIDHFLLSMAQDQGRFGIAMILSGTGGDGSAGIVDVHRTGGLVMAQDPRSCKFDSMPERAISTGLVDVVLPPADLADALVRYVRQSLSREQVEQLEMTGDGDPASHAILERLREHSKIDFSIYKPEQVLRRILRRQQLIGQDSLEAYADLIDADAQERDSLLADLLIGVTTFYRNREAFEILQHEALTKILAGKSDDAEVRIWVAGCATGEEAYTIAFMLDEAIERLEKKVRFKLFATDAHRAAIDKAAVGVFTKEAVQVLPQDKIDKYFIEHNETYQVVPRIRQRIVFVQHDLMKDAPFTRMDLVTCRNLLIYLQPPAQTKCLALFHFALATGGFLFLGSSETIGELEEEFDEVNARWRLFRKLKDVQLAANRAEAKRHALSIAGHPNRPADFAFGTGRGTSRTGSLRSPKLPETHLQKAYDAILESVLPAGFLIDGDGRLLHTFAGGGEFLQMQSGRHSDLLVDMIRPDLKPSLGAAIQHCQRDKDQVVYSGITMGSVALGNARVLDLTAKPVVKDDRGVSLMIVSFEAADSVTPGQSTTARVDVSQQTSDSLSVLQNELSFTRENLQATIEELESSNEELQATNEEMVSSNEELQSTNEELQSVNEELHTVNAEYHRKIAQLQDADDDMDNLLRASEVSVLFLDKDLCIRRFTPNLALQFGLRTVDMGRPITSFQTPFVPERLLDAFRGVLDERTSVDQELELPDGRVFSVHVTPFDSSTIADGVVVNYVDSTNIRQKEDAAKRWASIVESTADCIIAMDLACSITQWNPAATSLYGWSHEEAIGRNFYDLVVPREERGTMAMRIEQVRSDQVSTQLDSERVTRDGTRLDIMARLSPVFGSHGIVGISSIERDITSYRRQSRLRKFEEQVRANSFVDGKRREGWRELADVASETMKSRCLWIWRVDGLTGELNDEFSSFGDFEDQWLKDNRLDLPNLAARVRATGKQVQRAIQKAPPPAASQDSAGDNRRNHDPGRPWRLILKPLIHKENCVGVIGVLVAIPENEELDEVRSTLMAVAKSLAIQIYDDNRLEELIRISDIVENASDFIGTCDALGRMMSINRAGRLLTGMGLDEDLSGVTIGDLHSPESRDRVMTEGVPDATRTGHWNGETELVDRKGNRLPISELITSHRDEVGRVRYFSIMGHVISNEKGVQRRLEELIRETRQVSDMKTTFLANVSHDVRTPMTSVIGMAELLIEQKLTPEQEAMAVSIRDSGLFVTTLLNDLMDLSKVESGKLAINAVPTDLQSLLQEIERAFAPVAAGVGLRFVVELSELPSMLVSLDPTRVRQIIENLISNAIKFTDEGEVRLETTSENERLSIRVIDSGVGIENSMLSSVFDPYTQSSPTSTRRVRGAGLGLAISRRIAERMDGELLVESERGVGSRFTLRLPVNAAVASDADQSSSDFDYPAAEKPLAGKRVLLAEDTRGIQFLVEKILSREEVQVDVVDNGRLAVDRIQAQASIYDALILDMQMPVLDGYQAAREIRERGVKLPIIAMTASTMQEEQTASLDAGCDRFVPKPIDQAELLTVLWQLIRD</sequence>
<dbReference type="GO" id="GO:0006935">
    <property type="term" value="P:chemotaxis"/>
    <property type="evidence" value="ECO:0007669"/>
    <property type="project" value="UniProtKB-UniRule"/>
</dbReference>